<dbReference type="Proteomes" id="UP000747542">
    <property type="component" value="Unassembled WGS sequence"/>
</dbReference>
<dbReference type="EMBL" id="JAHLQT010011563">
    <property type="protein sequence ID" value="KAG7172223.1"/>
    <property type="molecule type" value="Genomic_DNA"/>
</dbReference>
<dbReference type="AlphaFoldDB" id="A0A8J5N2Y0"/>
<protein>
    <submittedName>
        <fullName evidence="1">Uncharacterized protein</fullName>
    </submittedName>
</protein>
<feature type="non-terminal residue" evidence="1">
    <location>
        <position position="1"/>
    </location>
</feature>
<comment type="caution">
    <text evidence="1">The sequence shown here is derived from an EMBL/GenBank/DDBJ whole genome shotgun (WGS) entry which is preliminary data.</text>
</comment>
<gene>
    <name evidence="1" type="ORF">Hamer_G009570</name>
</gene>
<evidence type="ECO:0000313" key="1">
    <source>
        <dbReference type="EMBL" id="KAG7172223.1"/>
    </source>
</evidence>
<proteinExistence type="predicted"/>
<sequence length="176" mass="19297">HHGAITPPSLHYTDNKRIDHPIELQASLTEDECSHKSHHRDSIIVYPDGSLQNTGTAGCAYATHSGMKCVAFHIGRAQGGIMGVINYLLDEEWSGLVISDSRSGLESITSPRPACQGLPSQTRLCRQPRNLPIPDDASTITTGRVKTLLKKVNSEVLVFSTSDKHCGTKYQYSRNK</sequence>
<accession>A0A8J5N2Y0</accession>
<name>A0A8J5N2Y0_HOMAM</name>
<keyword evidence="2" id="KW-1185">Reference proteome</keyword>
<reference evidence="1" key="1">
    <citation type="journal article" date="2021" name="Sci. Adv.">
        <title>The American lobster genome reveals insights on longevity, neural, and immune adaptations.</title>
        <authorList>
            <person name="Polinski J.M."/>
            <person name="Zimin A.V."/>
            <person name="Clark K.F."/>
            <person name="Kohn A.B."/>
            <person name="Sadowski N."/>
            <person name="Timp W."/>
            <person name="Ptitsyn A."/>
            <person name="Khanna P."/>
            <person name="Romanova D.Y."/>
            <person name="Williams P."/>
            <person name="Greenwood S.J."/>
            <person name="Moroz L.L."/>
            <person name="Walt D.R."/>
            <person name="Bodnar A.G."/>
        </authorList>
    </citation>
    <scope>NUCLEOTIDE SEQUENCE</scope>
    <source>
        <strain evidence="1">GMGI-L3</strain>
    </source>
</reference>
<organism evidence="1 2">
    <name type="scientific">Homarus americanus</name>
    <name type="common">American lobster</name>
    <dbReference type="NCBI Taxonomy" id="6706"/>
    <lineage>
        <taxon>Eukaryota</taxon>
        <taxon>Metazoa</taxon>
        <taxon>Ecdysozoa</taxon>
        <taxon>Arthropoda</taxon>
        <taxon>Crustacea</taxon>
        <taxon>Multicrustacea</taxon>
        <taxon>Malacostraca</taxon>
        <taxon>Eumalacostraca</taxon>
        <taxon>Eucarida</taxon>
        <taxon>Decapoda</taxon>
        <taxon>Pleocyemata</taxon>
        <taxon>Astacidea</taxon>
        <taxon>Nephropoidea</taxon>
        <taxon>Nephropidae</taxon>
        <taxon>Homarus</taxon>
    </lineage>
</organism>
<evidence type="ECO:0000313" key="2">
    <source>
        <dbReference type="Proteomes" id="UP000747542"/>
    </source>
</evidence>